<dbReference type="SUPFAM" id="SSF54791">
    <property type="entry name" value="Eukaryotic type KH-domain (KH-domain type I)"/>
    <property type="match status" value="2"/>
</dbReference>
<dbReference type="SMART" id="SM00322">
    <property type="entry name" value="KH"/>
    <property type="match status" value="1"/>
</dbReference>
<dbReference type="InterPro" id="IPR047889">
    <property type="entry name" value="KHDC4_KH-I_second"/>
</dbReference>
<dbReference type="Pfam" id="PF22675">
    <property type="entry name" value="KH-I_KHDC4-BBP"/>
    <property type="match status" value="1"/>
</dbReference>
<name>A0A1Y2FGP4_PROLT</name>
<dbReference type="OrthoDB" id="397265at2759"/>
<feature type="non-terminal residue" evidence="3">
    <location>
        <position position="1"/>
    </location>
</feature>
<feature type="domain" description="K Homology" evidence="2">
    <location>
        <begin position="107"/>
        <end position="194"/>
    </location>
</feature>
<dbReference type="InterPro" id="IPR004087">
    <property type="entry name" value="KH_dom"/>
</dbReference>
<evidence type="ECO:0000259" key="2">
    <source>
        <dbReference type="SMART" id="SM00322"/>
    </source>
</evidence>
<dbReference type="PANTHER" id="PTHR15744:SF0">
    <property type="entry name" value="KH HOMOLOGY DOMAIN-CONTAINING PROTEIN 4"/>
    <property type="match status" value="1"/>
</dbReference>
<dbReference type="CDD" id="cd22386">
    <property type="entry name" value="KH-I_KHDC4_rpt2"/>
    <property type="match status" value="1"/>
</dbReference>
<dbReference type="PROSITE" id="PS50084">
    <property type="entry name" value="KH_TYPE_1"/>
    <property type="match status" value="1"/>
</dbReference>
<dbReference type="InterPro" id="IPR056149">
    <property type="entry name" value="PRP5/DDX46/KHDC4_KH"/>
</dbReference>
<organism evidence="3 4">
    <name type="scientific">Protomyces lactucae-debilis</name>
    <dbReference type="NCBI Taxonomy" id="2754530"/>
    <lineage>
        <taxon>Eukaryota</taxon>
        <taxon>Fungi</taxon>
        <taxon>Dikarya</taxon>
        <taxon>Ascomycota</taxon>
        <taxon>Taphrinomycotina</taxon>
        <taxon>Taphrinomycetes</taxon>
        <taxon>Taphrinales</taxon>
        <taxon>Protomycetaceae</taxon>
        <taxon>Protomyces</taxon>
    </lineage>
</organism>
<evidence type="ECO:0000313" key="3">
    <source>
        <dbReference type="EMBL" id="ORY83093.1"/>
    </source>
</evidence>
<dbReference type="GeneID" id="63783850"/>
<keyword evidence="4" id="KW-1185">Reference proteome</keyword>
<dbReference type="GO" id="GO:0005634">
    <property type="term" value="C:nucleus"/>
    <property type="evidence" value="ECO:0007669"/>
    <property type="project" value="InterPro"/>
</dbReference>
<sequence>NGDYIKDIEVNDLRNRYLLIKDATIQEIRDKTGAEVTVCGKYWPDKSMATEKDPPMYLHIASRVKTQVEAAVGMANKLINQDLGPLVDERRFRKREDFERDEFGRRKWPEEKIPVDIPPIRGFHLRAAVVGQGGANVKYVQAETRTRIQVKGQGSGFEETSTGRESDEPMYMHITGPDQAEVVRARGMIEDLLVSVRAQYEEYK</sequence>
<dbReference type="RefSeq" id="XP_040725674.1">
    <property type="nucleotide sequence ID" value="XM_040867251.1"/>
</dbReference>
<dbReference type="InterPro" id="IPR036612">
    <property type="entry name" value="KH_dom_type_1_sf"/>
</dbReference>
<dbReference type="STRING" id="56484.A0A1Y2FGP4"/>
<dbReference type="Proteomes" id="UP000193685">
    <property type="component" value="Unassembled WGS sequence"/>
</dbReference>
<reference evidence="3 4" key="1">
    <citation type="submission" date="2016-07" db="EMBL/GenBank/DDBJ databases">
        <title>Pervasive Adenine N6-methylation of Active Genes in Fungi.</title>
        <authorList>
            <consortium name="DOE Joint Genome Institute"/>
            <person name="Mondo S.J."/>
            <person name="Dannebaum R.O."/>
            <person name="Kuo R.C."/>
            <person name="Labutti K."/>
            <person name="Haridas S."/>
            <person name="Kuo A."/>
            <person name="Salamov A."/>
            <person name="Ahrendt S.R."/>
            <person name="Lipzen A."/>
            <person name="Sullivan W."/>
            <person name="Andreopoulos W.B."/>
            <person name="Clum A."/>
            <person name="Lindquist E."/>
            <person name="Daum C."/>
            <person name="Ramamoorthy G.K."/>
            <person name="Gryganskyi A."/>
            <person name="Culley D."/>
            <person name="Magnuson J.K."/>
            <person name="James T.Y."/>
            <person name="O'Malley M.A."/>
            <person name="Stajich J.E."/>
            <person name="Spatafora J.W."/>
            <person name="Visel A."/>
            <person name="Grigoriev I.V."/>
        </authorList>
    </citation>
    <scope>NUCLEOTIDE SEQUENCE [LARGE SCALE GENOMIC DNA]</scope>
    <source>
        <strain evidence="3 4">12-1054</strain>
    </source>
</reference>
<comment type="caution">
    <text evidence="3">The sequence shown here is derived from an EMBL/GenBank/DDBJ whole genome shotgun (WGS) entry which is preliminary data.</text>
</comment>
<keyword evidence="1" id="KW-0694">RNA-binding</keyword>
<dbReference type="AlphaFoldDB" id="A0A1Y2FGP4"/>
<dbReference type="EMBL" id="MCFI01000008">
    <property type="protein sequence ID" value="ORY83093.1"/>
    <property type="molecule type" value="Genomic_DNA"/>
</dbReference>
<dbReference type="Gene3D" id="3.30.1370.10">
    <property type="entry name" value="K Homology domain, type 1"/>
    <property type="match status" value="2"/>
</dbReference>
<dbReference type="PANTHER" id="PTHR15744">
    <property type="entry name" value="BLOM7"/>
    <property type="match status" value="1"/>
</dbReference>
<dbReference type="Pfam" id="PF23469">
    <property type="entry name" value="KH_12"/>
    <property type="match status" value="1"/>
</dbReference>
<gene>
    <name evidence="3" type="ORF">BCR37DRAFT_337189</name>
</gene>
<evidence type="ECO:0000313" key="4">
    <source>
        <dbReference type="Proteomes" id="UP000193685"/>
    </source>
</evidence>
<dbReference type="FunFam" id="3.30.1370.10:FF:000037">
    <property type="entry name" value="KH domain protein"/>
    <property type="match status" value="1"/>
</dbReference>
<dbReference type="InterPro" id="IPR055256">
    <property type="entry name" value="KH_1_KHDC4/BBP-like"/>
</dbReference>
<accession>A0A1Y2FGP4</accession>
<dbReference type="OMA" id="NAMLAQK"/>
<feature type="non-terminal residue" evidence="3">
    <location>
        <position position="204"/>
    </location>
</feature>
<proteinExistence type="predicted"/>
<evidence type="ECO:0000256" key="1">
    <source>
        <dbReference type="PROSITE-ProRule" id="PRU00117"/>
    </source>
</evidence>
<protein>
    <recommendedName>
        <fullName evidence="2">K Homology domain-containing protein</fullName>
    </recommendedName>
</protein>
<dbReference type="GO" id="GO:0003723">
    <property type="term" value="F:RNA binding"/>
    <property type="evidence" value="ECO:0007669"/>
    <property type="project" value="UniProtKB-UniRule"/>
</dbReference>
<dbReference type="InterPro" id="IPR031121">
    <property type="entry name" value="RIK/BLOM7"/>
</dbReference>